<reference evidence="1" key="1">
    <citation type="submission" date="2019-10" db="EMBL/GenBank/DDBJ databases">
        <title>Description of Paenibacillus glebae sp. nov.</title>
        <authorList>
            <person name="Carlier A."/>
            <person name="Qi S."/>
        </authorList>
    </citation>
    <scope>NUCLEOTIDE SEQUENCE</scope>
    <source>
        <strain evidence="1">LMG 31456</strain>
    </source>
</reference>
<organism evidence="1 2">
    <name type="scientific">Paenibacillus foliorum</name>
    <dbReference type="NCBI Taxonomy" id="2654974"/>
    <lineage>
        <taxon>Bacteria</taxon>
        <taxon>Bacillati</taxon>
        <taxon>Bacillota</taxon>
        <taxon>Bacilli</taxon>
        <taxon>Bacillales</taxon>
        <taxon>Paenibacillaceae</taxon>
        <taxon>Paenibacillus</taxon>
    </lineage>
</organism>
<proteinExistence type="predicted"/>
<sequence length="61" mass="6707">MLECLLASSGSVFGSPGDMVRGERKLLNMSSNNYIGFTHQPDILEVMREGGSLRIEAKFSE</sequence>
<gene>
    <name evidence="1" type="ORF">GC093_13600</name>
</gene>
<evidence type="ECO:0008006" key="3">
    <source>
        <dbReference type="Google" id="ProtNLM"/>
    </source>
</evidence>
<comment type="caution">
    <text evidence="1">The sequence shown here is derived from an EMBL/GenBank/DDBJ whole genome shotgun (WGS) entry which is preliminary data.</text>
</comment>
<dbReference type="EMBL" id="WHOD01000055">
    <property type="protein sequence ID" value="NOU94245.1"/>
    <property type="molecule type" value="Genomic_DNA"/>
</dbReference>
<evidence type="ECO:0000313" key="1">
    <source>
        <dbReference type="EMBL" id="NOU94245.1"/>
    </source>
</evidence>
<keyword evidence="2" id="KW-1185">Reference proteome</keyword>
<evidence type="ECO:0000313" key="2">
    <source>
        <dbReference type="Proteomes" id="UP000641588"/>
    </source>
</evidence>
<accession>A0A972GWR4</accession>
<dbReference type="AlphaFoldDB" id="A0A972GWR4"/>
<dbReference type="Proteomes" id="UP000641588">
    <property type="component" value="Unassembled WGS sequence"/>
</dbReference>
<protein>
    <recommendedName>
        <fullName evidence="3">8-amino-7-oxononanoate synthase</fullName>
    </recommendedName>
</protein>
<dbReference type="RefSeq" id="WP_216624625.1">
    <property type="nucleotide sequence ID" value="NZ_WHOD01000055.1"/>
</dbReference>
<name>A0A972GWR4_9BACL</name>